<dbReference type="SUPFAM" id="SSF51197">
    <property type="entry name" value="Clavaminate synthase-like"/>
    <property type="match status" value="1"/>
</dbReference>
<dbReference type="Gene3D" id="2.60.120.590">
    <property type="entry name" value="Alpha-ketoglutarate-dependent dioxygenase AlkB-like"/>
    <property type="match status" value="1"/>
</dbReference>
<name>A0A0L9TX59_PHAAN</name>
<sequence length="156" mass="17959">MRFGLQHLPSWGPPLAHSICRSIRLQAHNPPPFLPHILHKEPLFDQMIANIYQPNQGIYAHIDLLRFDDGITILSLESDCIMHFTSHQDGKIRVWKVSSKNPSKHKRIGSFPTFKDYKCSMNPKNYMEVRRNRNAVMVGEMKVVVGVNQRGLEMGL</sequence>
<accession>A0A0L9TX59</accession>
<comment type="similarity">
    <text evidence="1">Belongs to the alkB family.</text>
</comment>
<evidence type="ECO:0000256" key="1">
    <source>
        <dbReference type="ARBA" id="ARBA00007879"/>
    </source>
</evidence>
<dbReference type="Gramene" id="KOM34769">
    <property type="protein sequence ID" value="KOM34769"/>
    <property type="gene ID" value="LR48_Vigan02g091900"/>
</dbReference>
<dbReference type="PANTHER" id="PTHR22844">
    <property type="entry name" value="F-BOX AND WD40 DOMAIN PROTEIN"/>
    <property type="match status" value="1"/>
</dbReference>
<dbReference type="InterPro" id="IPR037151">
    <property type="entry name" value="AlkB-like_sf"/>
</dbReference>
<evidence type="ECO:0000313" key="3">
    <source>
        <dbReference type="Proteomes" id="UP000053144"/>
    </source>
</evidence>
<organism evidence="2 3">
    <name type="scientific">Phaseolus angularis</name>
    <name type="common">Azuki bean</name>
    <name type="synonym">Vigna angularis</name>
    <dbReference type="NCBI Taxonomy" id="3914"/>
    <lineage>
        <taxon>Eukaryota</taxon>
        <taxon>Viridiplantae</taxon>
        <taxon>Streptophyta</taxon>
        <taxon>Embryophyta</taxon>
        <taxon>Tracheophyta</taxon>
        <taxon>Spermatophyta</taxon>
        <taxon>Magnoliopsida</taxon>
        <taxon>eudicotyledons</taxon>
        <taxon>Gunneridae</taxon>
        <taxon>Pentapetalae</taxon>
        <taxon>rosids</taxon>
        <taxon>fabids</taxon>
        <taxon>Fabales</taxon>
        <taxon>Fabaceae</taxon>
        <taxon>Papilionoideae</taxon>
        <taxon>50 kb inversion clade</taxon>
        <taxon>NPAAA clade</taxon>
        <taxon>indigoferoid/millettioid clade</taxon>
        <taxon>Phaseoleae</taxon>
        <taxon>Vigna</taxon>
    </lineage>
</organism>
<gene>
    <name evidence="2" type="ORF">LR48_Vigan02g091900</name>
</gene>
<reference evidence="3" key="1">
    <citation type="journal article" date="2015" name="Proc. Natl. Acad. Sci. U.S.A.">
        <title>Genome sequencing of adzuki bean (Vigna angularis) provides insight into high starch and low fat accumulation and domestication.</title>
        <authorList>
            <person name="Yang K."/>
            <person name="Tian Z."/>
            <person name="Chen C."/>
            <person name="Luo L."/>
            <person name="Zhao B."/>
            <person name="Wang Z."/>
            <person name="Yu L."/>
            <person name="Li Y."/>
            <person name="Sun Y."/>
            <person name="Li W."/>
            <person name="Chen Y."/>
            <person name="Li Y."/>
            <person name="Zhang Y."/>
            <person name="Ai D."/>
            <person name="Zhao J."/>
            <person name="Shang C."/>
            <person name="Ma Y."/>
            <person name="Wu B."/>
            <person name="Wang M."/>
            <person name="Gao L."/>
            <person name="Sun D."/>
            <person name="Zhang P."/>
            <person name="Guo F."/>
            <person name="Wang W."/>
            <person name="Li Y."/>
            <person name="Wang J."/>
            <person name="Varshney R.K."/>
            <person name="Wang J."/>
            <person name="Ling H.Q."/>
            <person name="Wan P."/>
        </authorList>
    </citation>
    <scope>NUCLEOTIDE SEQUENCE</scope>
    <source>
        <strain evidence="3">cv. Jingnong 6</strain>
    </source>
</reference>
<protein>
    <submittedName>
        <fullName evidence="2">Uncharacterized protein</fullName>
    </submittedName>
</protein>
<dbReference type="AlphaFoldDB" id="A0A0L9TX59"/>
<evidence type="ECO:0000313" key="2">
    <source>
        <dbReference type="EMBL" id="KOM34769.1"/>
    </source>
</evidence>
<dbReference type="PANTHER" id="PTHR22844:SF370">
    <property type="entry name" value="OS12G0594000 PROTEIN"/>
    <property type="match status" value="1"/>
</dbReference>
<dbReference type="EMBL" id="CM003372">
    <property type="protein sequence ID" value="KOM34769.1"/>
    <property type="molecule type" value="Genomic_DNA"/>
</dbReference>
<dbReference type="Proteomes" id="UP000053144">
    <property type="component" value="Chromosome 2"/>
</dbReference>
<dbReference type="InterPro" id="IPR045182">
    <property type="entry name" value="JINGUBANG-like"/>
</dbReference>
<proteinExistence type="inferred from homology"/>